<evidence type="ECO:0000256" key="4">
    <source>
        <dbReference type="ARBA" id="ARBA00022475"/>
    </source>
</evidence>
<keyword evidence="5 8" id="KW-0812">Transmembrane</keyword>
<accession>A0ABT8L4X0</accession>
<dbReference type="PANTHER" id="PTHR21716">
    <property type="entry name" value="TRANSMEMBRANE PROTEIN"/>
    <property type="match status" value="1"/>
</dbReference>
<proteinExistence type="inferred from homology"/>
<feature type="transmembrane region" description="Helical" evidence="8">
    <location>
        <begin position="207"/>
        <end position="225"/>
    </location>
</feature>
<evidence type="ECO:0000256" key="2">
    <source>
        <dbReference type="ARBA" id="ARBA00009773"/>
    </source>
</evidence>
<dbReference type="PANTHER" id="PTHR21716:SF53">
    <property type="entry name" value="PERMEASE PERM-RELATED"/>
    <property type="match status" value="1"/>
</dbReference>
<dbReference type="RefSeq" id="WP_346756809.1">
    <property type="nucleotide sequence ID" value="NZ_JAUJEB010000001.1"/>
</dbReference>
<sequence>MEKNLKTIKNILIFMVSILIAFLLSQLSHLLIPLALAIFFAVLLQPILAWFERKSWPLGLSLVVISLTSISTIALIGLMIYQTGLSLVKQKEKLLGQINVKLQGILEWVQQISGVEINALDITSALSQMMSADWIIKSSGTLAGVLGSFTGIFVMTSLYLIILLGGILKYEQYIHYLEEGDDEGEKNILNGFEQVKNSIVTYIKVKFFMSLCTGCGFGLVCWFFGIDFALFWGFLAFVLNFIPTVGSIVATVPPILLGLIQLSTIPALLLLALCLIVIQFFFGNFLEPKLLGTSLSLNTVVVILGLVFWGYLWGVTGMILSVPLLVLLKVILTQIPDATLIVRLMGNSGKPDD</sequence>
<evidence type="ECO:0000256" key="6">
    <source>
        <dbReference type="ARBA" id="ARBA00022989"/>
    </source>
</evidence>
<feature type="transmembrane region" description="Helical" evidence="8">
    <location>
        <begin position="7"/>
        <end position="24"/>
    </location>
</feature>
<feature type="transmembrane region" description="Helical" evidence="8">
    <location>
        <begin position="30"/>
        <end position="51"/>
    </location>
</feature>
<organism evidence="9 10">
    <name type="scientific">Agaribacillus aureus</name>
    <dbReference type="NCBI Taxonomy" id="3051825"/>
    <lineage>
        <taxon>Bacteria</taxon>
        <taxon>Pseudomonadati</taxon>
        <taxon>Bacteroidota</taxon>
        <taxon>Cytophagia</taxon>
        <taxon>Cytophagales</taxon>
        <taxon>Splendidivirgaceae</taxon>
        <taxon>Agaribacillus</taxon>
    </lineage>
</organism>
<keyword evidence="7 8" id="KW-0472">Membrane</keyword>
<evidence type="ECO:0000256" key="8">
    <source>
        <dbReference type="SAM" id="Phobius"/>
    </source>
</evidence>
<evidence type="ECO:0000256" key="5">
    <source>
        <dbReference type="ARBA" id="ARBA00022692"/>
    </source>
</evidence>
<reference evidence="9" key="1">
    <citation type="submission" date="2023-06" db="EMBL/GenBank/DDBJ databases">
        <title>Genomic of Agaribacillus aureum.</title>
        <authorList>
            <person name="Wang G."/>
        </authorList>
    </citation>
    <scope>NUCLEOTIDE SEQUENCE</scope>
    <source>
        <strain evidence="9">BMA12</strain>
    </source>
</reference>
<evidence type="ECO:0000256" key="7">
    <source>
        <dbReference type="ARBA" id="ARBA00023136"/>
    </source>
</evidence>
<keyword evidence="3" id="KW-0813">Transport</keyword>
<dbReference type="Proteomes" id="UP001172083">
    <property type="component" value="Unassembled WGS sequence"/>
</dbReference>
<comment type="caution">
    <text evidence="9">The sequence shown here is derived from an EMBL/GenBank/DDBJ whole genome shotgun (WGS) entry which is preliminary data.</text>
</comment>
<evidence type="ECO:0000256" key="1">
    <source>
        <dbReference type="ARBA" id="ARBA00004651"/>
    </source>
</evidence>
<feature type="transmembrane region" description="Helical" evidence="8">
    <location>
        <begin position="58"/>
        <end position="81"/>
    </location>
</feature>
<dbReference type="EMBL" id="JAUJEB010000001">
    <property type="protein sequence ID" value="MDN5211476.1"/>
    <property type="molecule type" value="Genomic_DNA"/>
</dbReference>
<keyword evidence="4" id="KW-1003">Cell membrane</keyword>
<feature type="transmembrane region" description="Helical" evidence="8">
    <location>
        <begin position="142"/>
        <end position="168"/>
    </location>
</feature>
<comment type="similarity">
    <text evidence="2">Belongs to the autoinducer-2 exporter (AI-2E) (TC 2.A.86) family.</text>
</comment>
<evidence type="ECO:0000256" key="3">
    <source>
        <dbReference type="ARBA" id="ARBA00022448"/>
    </source>
</evidence>
<evidence type="ECO:0000313" key="9">
    <source>
        <dbReference type="EMBL" id="MDN5211476.1"/>
    </source>
</evidence>
<name>A0ABT8L4X0_9BACT</name>
<evidence type="ECO:0000313" key="10">
    <source>
        <dbReference type="Proteomes" id="UP001172083"/>
    </source>
</evidence>
<feature type="transmembrane region" description="Helical" evidence="8">
    <location>
        <begin position="259"/>
        <end position="282"/>
    </location>
</feature>
<keyword evidence="10" id="KW-1185">Reference proteome</keyword>
<comment type="subcellular location">
    <subcellularLocation>
        <location evidence="1">Cell membrane</location>
        <topology evidence="1">Multi-pass membrane protein</topology>
    </subcellularLocation>
</comment>
<keyword evidence="6 8" id="KW-1133">Transmembrane helix</keyword>
<protein>
    <submittedName>
        <fullName evidence="9">AI-2E family transporter</fullName>
    </submittedName>
</protein>
<dbReference type="InterPro" id="IPR002549">
    <property type="entry name" value="AI-2E-like"/>
</dbReference>
<gene>
    <name evidence="9" type="ORF">QQ020_05420</name>
</gene>
<feature type="transmembrane region" description="Helical" evidence="8">
    <location>
        <begin position="302"/>
        <end position="328"/>
    </location>
</feature>
<dbReference type="Pfam" id="PF01594">
    <property type="entry name" value="AI-2E_transport"/>
    <property type="match status" value="1"/>
</dbReference>
<feature type="transmembrane region" description="Helical" evidence="8">
    <location>
        <begin position="231"/>
        <end position="252"/>
    </location>
</feature>